<dbReference type="InterPro" id="IPR050553">
    <property type="entry name" value="Thioredoxin_ResA/DsbE_sf"/>
</dbReference>
<keyword evidence="4" id="KW-1185">Reference proteome</keyword>
<dbReference type="OrthoDB" id="616241at2"/>
<protein>
    <submittedName>
        <fullName evidence="3">TlpA family protein disulfide reductase</fullName>
    </submittedName>
</protein>
<evidence type="ECO:0000313" key="3">
    <source>
        <dbReference type="EMBL" id="AXY73225.1"/>
    </source>
</evidence>
<dbReference type="PROSITE" id="PS51352">
    <property type="entry name" value="THIOREDOXIN_2"/>
    <property type="match status" value="1"/>
</dbReference>
<dbReference type="SUPFAM" id="SSF49464">
    <property type="entry name" value="Carboxypeptidase regulatory domain-like"/>
    <property type="match status" value="1"/>
</dbReference>
<sequence>MLRKLPTLFALVLLTWQTARAQHTGRTITGTVTAYEDTSPLEGVLIAVKGTDRVSGSQADGIYYIPVTDKDSVLVFSHNEFETQEIKLTAGNEYNIKLQKKHEEPGGNVKFSPIGNWRGAFAVRPEVEIPFNFDIRLTDKGDTTAYFLNGGEQYAGGRVQQTADSLFIFLDQFDNELAFKIDDHRLSGVLRRQDKRGTPTPLTAEPGVHHRFRETGVAPAGNISGTYDIVFKSENGKEEKAVGLFKQEGKKLQATFLRVTGDSRYLEGIVEGNTFYLSSFIGSGPGYYKGSFDQQGQLTGDVGARGGQHFTGTRNEQAALPDAYTLTTLKEGYTSFDFSFPDADGNKVSLSDAKYKNKVVVVTITGTWCPNCMDETAFLAPWYKTNARRGVEAIALHYERQTDTAFVRKALGRSRNKYDIQYAQLIAGPADKQFVATSLPALNTFLSFPTLIFIDKKGKVARIHTGYSGPATGKYYDQFVKEFNEEIDLLLKQ</sequence>
<feature type="domain" description="Thioredoxin" evidence="2">
    <location>
        <begin position="329"/>
        <end position="485"/>
    </location>
</feature>
<dbReference type="EMBL" id="CP032157">
    <property type="protein sequence ID" value="AXY73225.1"/>
    <property type="molecule type" value="Genomic_DNA"/>
</dbReference>
<organism evidence="3 4">
    <name type="scientific">Paraflavitalea soli</name>
    <dbReference type="NCBI Taxonomy" id="2315862"/>
    <lineage>
        <taxon>Bacteria</taxon>
        <taxon>Pseudomonadati</taxon>
        <taxon>Bacteroidota</taxon>
        <taxon>Chitinophagia</taxon>
        <taxon>Chitinophagales</taxon>
        <taxon>Chitinophagaceae</taxon>
        <taxon>Paraflavitalea</taxon>
    </lineage>
</organism>
<evidence type="ECO:0000313" key="4">
    <source>
        <dbReference type="Proteomes" id="UP000263900"/>
    </source>
</evidence>
<dbReference type="Pfam" id="PF13715">
    <property type="entry name" value="CarbopepD_reg_2"/>
    <property type="match status" value="1"/>
</dbReference>
<dbReference type="Gene3D" id="2.60.40.1120">
    <property type="entry name" value="Carboxypeptidase-like, regulatory domain"/>
    <property type="match status" value="1"/>
</dbReference>
<feature type="signal peptide" evidence="1">
    <location>
        <begin position="1"/>
        <end position="21"/>
    </location>
</feature>
<dbReference type="PANTHER" id="PTHR42852">
    <property type="entry name" value="THIOL:DISULFIDE INTERCHANGE PROTEIN DSBE"/>
    <property type="match status" value="1"/>
</dbReference>
<proteinExistence type="predicted"/>
<evidence type="ECO:0000259" key="2">
    <source>
        <dbReference type="PROSITE" id="PS51352"/>
    </source>
</evidence>
<dbReference type="CDD" id="cd02966">
    <property type="entry name" value="TlpA_like_family"/>
    <property type="match status" value="1"/>
</dbReference>
<dbReference type="KEGG" id="pseg:D3H65_04205"/>
<keyword evidence="1" id="KW-0732">Signal</keyword>
<feature type="chain" id="PRO_5017635061" evidence="1">
    <location>
        <begin position="22"/>
        <end position="493"/>
    </location>
</feature>
<reference evidence="3 4" key="1">
    <citation type="submission" date="2018-09" db="EMBL/GenBank/DDBJ databases">
        <title>Genome sequencing of strain 6GH32-13.</title>
        <authorList>
            <person name="Weon H.-Y."/>
            <person name="Heo J."/>
            <person name="Kwon S.-W."/>
        </authorList>
    </citation>
    <scope>NUCLEOTIDE SEQUENCE [LARGE SCALE GENOMIC DNA]</scope>
    <source>
        <strain evidence="3 4">5GH32-13</strain>
    </source>
</reference>
<dbReference type="InterPro" id="IPR013766">
    <property type="entry name" value="Thioredoxin_domain"/>
</dbReference>
<evidence type="ECO:0000256" key="1">
    <source>
        <dbReference type="SAM" id="SignalP"/>
    </source>
</evidence>
<dbReference type="Pfam" id="PF08534">
    <property type="entry name" value="Redoxin"/>
    <property type="match status" value="1"/>
</dbReference>
<gene>
    <name evidence="3" type="ORF">D3H65_04205</name>
</gene>
<dbReference type="InterPro" id="IPR008969">
    <property type="entry name" value="CarboxyPept-like_regulatory"/>
</dbReference>
<dbReference type="PANTHER" id="PTHR42852:SF13">
    <property type="entry name" value="PROTEIN DIPZ"/>
    <property type="match status" value="1"/>
</dbReference>
<name>A0A3B7MNT7_9BACT</name>
<dbReference type="GO" id="GO:0016491">
    <property type="term" value="F:oxidoreductase activity"/>
    <property type="evidence" value="ECO:0007669"/>
    <property type="project" value="InterPro"/>
</dbReference>
<dbReference type="SUPFAM" id="SSF52833">
    <property type="entry name" value="Thioredoxin-like"/>
    <property type="match status" value="1"/>
</dbReference>
<dbReference type="InterPro" id="IPR013740">
    <property type="entry name" value="Redoxin"/>
</dbReference>
<dbReference type="RefSeq" id="WP_119049063.1">
    <property type="nucleotide sequence ID" value="NZ_CP032157.1"/>
</dbReference>
<dbReference type="InterPro" id="IPR036249">
    <property type="entry name" value="Thioredoxin-like_sf"/>
</dbReference>
<dbReference type="Proteomes" id="UP000263900">
    <property type="component" value="Chromosome"/>
</dbReference>
<dbReference type="AlphaFoldDB" id="A0A3B7MNT7"/>
<dbReference type="Gene3D" id="3.40.30.10">
    <property type="entry name" value="Glutaredoxin"/>
    <property type="match status" value="1"/>
</dbReference>
<accession>A0A3B7MNT7</accession>